<feature type="chain" id="PRO_5037274367" evidence="2">
    <location>
        <begin position="28"/>
        <end position="376"/>
    </location>
</feature>
<dbReference type="NCBIfam" id="TIGR01409">
    <property type="entry name" value="TAT_signal_seq"/>
    <property type="match status" value="1"/>
</dbReference>
<dbReference type="PANTHER" id="PTHR42686:SF1">
    <property type="entry name" value="GH17980P-RELATED"/>
    <property type="match status" value="1"/>
</dbReference>
<comment type="caution">
    <text evidence="4">The sequence shown here is derived from an EMBL/GenBank/DDBJ whole genome shotgun (WGS) entry which is preliminary data.</text>
</comment>
<dbReference type="InterPro" id="IPR023210">
    <property type="entry name" value="NADP_OxRdtase_dom"/>
</dbReference>
<name>A0A928V3Z1_9GAMM</name>
<dbReference type="InterPro" id="IPR036812">
    <property type="entry name" value="NAD(P)_OxRdtase_dom_sf"/>
</dbReference>
<feature type="domain" description="NADP-dependent oxidoreductase" evidence="3">
    <location>
        <begin position="60"/>
        <end position="360"/>
    </location>
</feature>
<dbReference type="Gene3D" id="3.20.20.100">
    <property type="entry name" value="NADP-dependent oxidoreductase domain"/>
    <property type="match status" value="1"/>
</dbReference>
<evidence type="ECO:0000256" key="1">
    <source>
        <dbReference type="ARBA" id="ARBA00022729"/>
    </source>
</evidence>
<evidence type="ECO:0000259" key="3">
    <source>
        <dbReference type="Pfam" id="PF00248"/>
    </source>
</evidence>
<gene>
    <name evidence="4" type="ORF">C4F51_03250</name>
</gene>
<proteinExistence type="predicted"/>
<protein>
    <submittedName>
        <fullName evidence="4">Aldo/keto reductase</fullName>
    </submittedName>
</protein>
<dbReference type="RefSeq" id="WP_193907091.1">
    <property type="nucleotide sequence ID" value="NZ_PRDL01000001.1"/>
</dbReference>
<evidence type="ECO:0000256" key="2">
    <source>
        <dbReference type="SAM" id="SignalP"/>
    </source>
</evidence>
<dbReference type="InterPro" id="IPR019546">
    <property type="entry name" value="TAT_signal_bac_arc"/>
</dbReference>
<dbReference type="Proteomes" id="UP000652567">
    <property type="component" value="Unassembled WGS sequence"/>
</dbReference>
<feature type="signal peptide" evidence="2">
    <location>
        <begin position="1"/>
        <end position="27"/>
    </location>
</feature>
<evidence type="ECO:0000313" key="4">
    <source>
        <dbReference type="EMBL" id="MBE8716199.1"/>
    </source>
</evidence>
<dbReference type="InterPro" id="IPR020471">
    <property type="entry name" value="AKR"/>
</dbReference>
<dbReference type="PROSITE" id="PS51318">
    <property type="entry name" value="TAT"/>
    <property type="match status" value="1"/>
</dbReference>
<reference evidence="4" key="1">
    <citation type="submission" date="2018-07" db="EMBL/GenBank/DDBJ databases">
        <title>Genome assembly of strain Ka43.</title>
        <authorList>
            <person name="Kukolya J."/>
            <person name="Nagy I."/>
            <person name="Horvath B."/>
            <person name="Toth A."/>
        </authorList>
    </citation>
    <scope>NUCLEOTIDE SEQUENCE</scope>
    <source>
        <strain evidence="4">KB43</strain>
    </source>
</reference>
<sequence length="376" mass="41647">MTDRRRFLTGSAALIAAGALVASRSYAEESLPGPINLHAPDSLPRNTGNYSRYRPPVRVGMGCAPIAHAGPTRPNAQVIDAVEAAWQSGVRLFDTSPWYNLGLGERRLGVALHGMPREDFVLSTKIGRLLHPDASIKPRSWENAPQFRHEYDFSASGTRRSIEESLQRLGLTHIDVVFIHDLSPDNGDMGERWTEYFEQAVKGAMPELTRMREEGIIKAWGMGVNTLEPSIKAFEVADPDIVLQACKYSLIDHKDTVDRLFPLCRARNASILVGSPLNNGFLAGRDRYNYSGTIPDGAIEKRAKLSQLAYQHKTDLRTAALHFCNAPDVVSAIIPGARNRRQSIENAESMRKTVPREFWTEAVRQGLIAENAPLPA</sequence>
<dbReference type="GO" id="GO:0016491">
    <property type="term" value="F:oxidoreductase activity"/>
    <property type="evidence" value="ECO:0007669"/>
    <property type="project" value="InterPro"/>
</dbReference>
<dbReference type="SUPFAM" id="SSF51430">
    <property type="entry name" value="NAD(P)-linked oxidoreductase"/>
    <property type="match status" value="1"/>
</dbReference>
<dbReference type="EMBL" id="PRDL01000001">
    <property type="protein sequence ID" value="MBE8716199.1"/>
    <property type="molecule type" value="Genomic_DNA"/>
</dbReference>
<dbReference type="PANTHER" id="PTHR42686">
    <property type="entry name" value="GH17980P-RELATED"/>
    <property type="match status" value="1"/>
</dbReference>
<dbReference type="CDD" id="cd19152">
    <property type="entry name" value="AKR_AKR15A"/>
    <property type="match status" value="1"/>
</dbReference>
<organism evidence="4 5">
    <name type="scientific">Cellvibrio polysaccharolyticus</name>
    <dbReference type="NCBI Taxonomy" id="2082724"/>
    <lineage>
        <taxon>Bacteria</taxon>
        <taxon>Pseudomonadati</taxon>
        <taxon>Pseudomonadota</taxon>
        <taxon>Gammaproteobacteria</taxon>
        <taxon>Cellvibrionales</taxon>
        <taxon>Cellvibrionaceae</taxon>
        <taxon>Cellvibrio</taxon>
    </lineage>
</organism>
<dbReference type="InterPro" id="IPR006311">
    <property type="entry name" value="TAT_signal"/>
</dbReference>
<dbReference type="GO" id="GO:0005829">
    <property type="term" value="C:cytosol"/>
    <property type="evidence" value="ECO:0007669"/>
    <property type="project" value="TreeGrafter"/>
</dbReference>
<evidence type="ECO:0000313" key="5">
    <source>
        <dbReference type="Proteomes" id="UP000652567"/>
    </source>
</evidence>
<dbReference type="AlphaFoldDB" id="A0A928V3Z1"/>
<keyword evidence="1 2" id="KW-0732">Signal</keyword>
<dbReference type="Pfam" id="PF00248">
    <property type="entry name" value="Aldo_ket_red"/>
    <property type="match status" value="1"/>
</dbReference>
<accession>A0A928V3Z1</accession>
<keyword evidence="5" id="KW-1185">Reference proteome</keyword>